<dbReference type="PROSITE" id="PS00022">
    <property type="entry name" value="EGF_1"/>
    <property type="match status" value="1"/>
</dbReference>
<dbReference type="RefSeq" id="XP_072835094.1">
    <property type="nucleotide sequence ID" value="XM_072978993.1"/>
</dbReference>
<name>A0ABM5EPL6_9SAUR</name>
<sequence>MCNFTGCLEITEINNIGPFTFRKALDRHNIKSCRFSLSEGTSAAIKGTFSGESEAFKAASSSPTHPGLLSACPENLCQNGGTCQQINLPGSVASFQCDCPLHFTGRFCEKEYDKYIKILAIKDLRLSDYITSSTINSEIGAGSF</sequence>
<dbReference type="Gene3D" id="2.10.25.10">
    <property type="entry name" value="Laminin"/>
    <property type="match status" value="1"/>
</dbReference>
<evidence type="ECO:0000313" key="4">
    <source>
        <dbReference type="RefSeq" id="XP_072835094.1"/>
    </source>
</evidence>
<reference evidence="3" key="1">
    <citation type="submission" date="2025-05" db="UniProtKB">
        <authorList>
            <consortium name="RefSeq"/>
        </authorList>
    </citation>
    <scope>NUCLEOTIDE SEQUENCE [LARGE SCALE GENOMIC DNA]</scope>
</reference>
<proteinExistence type="predicted"/>
<feature type="disulfide bond" evidence="1">
    <location>
        <begin position="99"/>
        <end position="108"/>
    </location>
</feature>
<dbReference type="SMART" id="SM00181">
    <property type="entry name" value="EGF"/>
    <property type="match status" value="1"/>
</dbReference>
<evidence type="ECO:0000313" key="3">
    <source>
        <dbReference type="Proteomes" id="UP001652642"/>
    </source>
</evidence>
<comment type="caution">
    <text evidence="1">Lacks conserved residue(s) required for the propagation of feature annotation.</text>
</comment>
<evidence type="ECO:0000256" key="1">
    <source>
        <dbReference type="PROSITE-ProRule" id="PRU00076"/>
    </source>
</evidence>
<dbReference type="SUPFAM" id="SSF57196">
    <property type="entry name" value="EGF/Laminin"/>
    <property type="match status" value="1"/>
</dbReference>
<dbReference type="PROSITE" id="PS50026">
    <property type="entry name" value="EGF_3"/>
    <property type="match status" value="1"/>
</dbReference>
<keyword evidence="3" id="KW-1185">Reference proteome</keyword>
<gene>
    <name evidence="4" type="primary">LOC110073003</name>
</gene>
<dbReference type="Pfam" id="PF00008">
    <property type="entry name" value="EGF"/>
    <property type="match status" value="1"/>
</dbReference>
<dbReference type="GeneID" id="110073003"/>
<dbReference type="Proteomes" id="UP001652642">
    <property type="component" value="Chromosome 1"/>
</dbReference>
<evidence type="ECO:0000259" key="2">
    <source>
        <dbReference type="PROSITE" id="PS50026"/>
    </source>
</evidence>
<reference evidence="4" key="2">
    <citation type="submission" date="2025-08" db="UniProtKB">
        <authorList>
            <consortium name="RefSeq"/>
        </authorList>
    </citation>
    <scope>IDENTIFICATION</scope>
</reference>
<organism evidence="3 4">
    <name type="scientific">Pogona vitticeps</name>
    <name type="common">central bearded dragon</name>
    <dbReference type="NCBI Taxonomy" id="103695"/>
    <lineage>
        <taxon>Eukaryota</taxon>
        <taxon>Metazoa</taxon>
        <taxon>Chordata</taxon>
        <taxon>Craniata</taxon>
        <taxon>Vertebrata</taxon>
        <taxon>Euteleostomi</taxon>
        <taxon>Lepidosauria</taxon>
        <taxon>Squamata</taxon>
        <taxon>Bifurcata</taxon>
        <taxon>Unidentata</taxon>
        <taxon>Episquamata</taxon>
        <taxon>Toxicofera</taxon>
        <taxon>Iguania</taxon>
        <taxon>Acrodonta</taxon>
        <taxon>Agamidae</taxon>
        <taxon>Amphibolurinae</taxon>
        <taxon>Pogona</taxon>
    </lineage>
</organism>
<protein>
    <submittedName>
        <fullName evidence="4">Protein eyes shut homolog</fullName>
    </submittedName>
</protein>
<feature type="domain" description="EGF-like" evidence="2">
    <location>
        <begin position="68"/>
        <end position="109"/>
    </location>
</feature>
<keyword evidence="1" id="KW-1015">Disulfide bond</keyword>
<dbReference type="InterPro" id="IPR000742">
    <property type="entry name" value="EGF"/>
</dbReference>
<accession>A0ABM5EPL6</accession>
<dbReference type="CDD" id="cd00054">
    <property type="entry name" value="EGF_CA"/>
    <property type="match status" value="1"/>
</dbReference>
<keyword evidence="1" id="KW-0245">EGF-like domain</keyword>